<dbReference type="KEGG" id="mtar:DF168_01179"/>
<dbReference type="PANTHER" id="PTHR33515">
    <property type="entry name" value="RIBOSOME-BINDING FACTOR A, CHLOROPLASTIC-RELATED"/>
    <property type="match status" value="1"/>
</dbReference>
<proteinExistence type="inferred from homology"/>
<dbReference type="AlphaFoldDB" id="A0A2Z4ALS6"/>
<dbReference type="SUPFAM" id="SSF89919">
    <property type="entry name" value="Ribosome-binding factor A, RbfA"/>
    <property type="match status" value="1"/>
</dbReference>
<dbReference type="Proteomes" id="UP000247465">
    <property type="component" value="Chromosome"/>
</dbReference>
<gene>
    <name evidence="2 3" type="primary">rbfA</name>
    <name evidence="3" type="ORF">DF168_01179</name>
</gene>
<name>A0A2Z4ALS6_9BACT</name>
<dbReference type="PANTHER" id="PTHR33515:SF1">
    <property type="entry name" value="RIBOSOME-BINDING FACTOR A, CHLOROPLASTIC-RELATED"/>
    <property type="match status" value="1"/>
</dbReference>
<evidence type="ECO:0000256" key="1">
    <source>
        <dbReference type="ARBA" id="ARBA00022517"/>
    </source>
</evidence>
<keyword evidence="1 2" id="KW-0690">Ribosome biogenesis</keyword>
<dbReference type="EMBL" id="CP029803">
    <property type="protein sequence ID" value="AWT59980.1"/>
    <property type="molecule type" value="Genomic_DNA"/>
</dbReference>
<dbReference type="InterPro" id="IPR023799">
    <property type="entry name" value="RbfA_dom_sf"/>
</dbReference>
<protein>
    <recommendedName>
        <fullName evidence="2">Ribosome-binding factor A</fullName>
    </recommendedName>
</protein>
<comment type="function">
    <text evidence="2">One of several proteins that assist in the late maturation steps of the functional core of the 30S ribosomal subunit. Associates with free 30S ribosomal subunits (but not with 30S subunits that are part of 70S ribosomes or polysomes). Required for efficient processing of 16S rRNA. May interact with the 5'-terminal helix region of 16S rRNA.</text>
</comment>
<dbReference type="InterPro" id="IPR015946">
    <property type="entry name" value="KH_dom-like_a/b"/>
</dbReference>
<dbReference type="Gene3D" id="3.30.300.20">
    <property type="match status" value="1"/>
</dbReference>
<comment type="subcellular location">
    <subcellularLocation>
        <location evidence="2">Cytoplasm</location>
    </subcellularLocation>
</comment>
<keyword evidence="2" id="KW-0963">Cytoplasm</keyword>
<reference evidence="3 4" key="1">
    <citation type="submission" date="2018-06" db="EMBL/GenBank/DDBJ databases">
        <title>Draft Genome Sequence of a Novel Marine Bacterium Related to the Verrucomicrobia.</title>
        <authorList>
            <person name="Vosseberg J."/>
            <person name="Martijn J."/>
            <person name="Ettema T.J.G."/>
        </authorList>
    </citation>
    <scope>NUCLEOTIDE SEQUENCE [LARGE SCALE GENOMIC DNA]</scope>
    <source>
        <strain evidence="3">TARA_B100001123</strain>
    </source>
</reference>
<evidence type="ECO:0000256" key="2">
    <source>
        <dbReference type="HAMAP-Rule" id="MF_00003"/>
    </source>
</evidence>
<evidence type="ECO:0000313" key="3">
    <source>
        <dbReference type="EMBL" id="AWT59980.1"/>
    </source>
</evidence>
<dbReference type="GO" id="GO:0005829">
    <property type="term" value="C:cytosol"/>
    <property type="evidence" value="ECO:0007669"/>
    <property type="project" value="TreeGrafter"/>
</dbReference>
<dbReference type="GO" id="GO:0043024">
    <property type="term" value="F:ribosomal small subunit binding"/>
    <property type="evidence" value="ECO:0007669"/>
    <property type="project" value="TreeGrafter"/>
</dbReference>
<comment type="similarity">
    <text evidence="2">Belongs to the RbfA family.</text>
</comment>
<dbReference type="GO" id="GO:0030490">
    <property type="term" value="P:maturation of SSU-rRNA"/>
    <property type="evidence" value="ECO:0007669"/>
    <property type="project" value="UniProtKB-UniRule"/>
</dbReference>
<dbReference type="HAMAP" id="MF_00003">
    <property type="entry name" value="RbfA"/>
    <property type="match status" value="1"/>
</dbReference>
<dbReference type="InterPro" id="IPR000238">
    <property type="entry name" value="RbfA"/>
</dbReference>
<dbReference type="Pfam" id="PF02033">
    <property type="entry name" value="RBFA"/>
    <property type="match status" value="1"/>
</dbReference>
<sequence length="116" mass="13385">MGQRMLRVSKLVKREISELLHTRYRSESVYITISDVEVSSDLRNARVYFSVVGDSERAASAGRFLKAESRELRRMLGKRIVLKYLPNLSFVYDKALERGVHLNALIDEFGFDEESV</sequence>
<accession>A0A2Z4ALS6</accession>
<dbReference type="NCBIfam" id="TIGR00082">
    <property type="entry name" value="rbfA"/>
    <property type="match status" value="1"/>
</dbReference>
<comment type="subunit">
    <text evidence="2">Monomer. Binds 30S ribosomal subunits, but not 50S ribosomal subunits or 70S ribosomes.</text>
</comment>
<organism evidence="3 4">
    <name type="scientific">Candidatus Moanibacter tarae</name>
    <dbReference type="NCBI Taxonomy" id="2200854"/>
    <lineage>
        <taxon>Bacteria</taxon>
        <taxon>Pseudomonadati</taxon>
        <taxon>Verrucomicrobiota</taxon>
        <taxon>Opitutia</taxon>
        <taxon>Puniceicoccales</taxon>
        <taxon>Puniceicoccales incertae sedis</taxon>
        <taxon>Candidatus Moanibacter</taxon>
    </lineage>
</organism>
<evidence type="ECO:0000313" key="4">
    <source>
        <dbReference type="Proteomes" id="UP000247465"/>
    </source>
</evidence>